<feature type="transmembrane region" description="Helical" evidence="10">
    <location>
        <begin position="127"/>
        <end position="145"/>
    </location>
</feature>
<dbReference type="InterPro" id="IPR004117">
    <property type="entry name" value="7tm6_olfct_rcpt"/>
</dbReference>
<keyword evidence="7 10" id="KW-0472">Membrane</keyword>
<evidence type="ECO:0000256" key="10">
    <source>
        <dbReference type="RuleBase" id="RU351113"/>
    </source>
</evidence>
<keyword evidence="8 10" id="KW-0675">Receptor</keyword>
<dbReference type="PANTHER" id="PTHR21137:SF35">
    <property type="entry name" value="ODORANT RECEPTOR 19A-RELATED"/>
    <property type="match status" value="1"/>
</dbReference>
<evidence type="ECO:0000256" key="2">
    <source>
        <dbReference type="ARBA" id="ARBA00022475"/>
    </source>
</evidence>
<evidence type="ECO:0000256" key="8">
    <source>
        <dbReference type="ARBA" id="ARBA00023170"/>
    </source>
</evidence>
<keyword evidence="2" id="KW-1003">Cell membrane</keyword>
<keyword evidence="6 10" id="KW-1133">Transmembrane helix</keyword>
<evidence type="ECO:0000313" key="11">
    <source>
        <dbReference type="EMBL" id="QJI54822.1"/>
    </source>
</evidence>
<feature type="transmembrane region" description="Helical" evidence="10">
    <location>
        <begin position="191"/>
        <end position="217"/>
    </location>
</feature>
<feature type="transmembrane region" description="Helical" evidence="10">
    <location>
        <begin position="67"/>
        <end position="89"/>
    </location>
</feature>
<evidence type="ECO:0000256" key="5">
    <source>
        <dbReference type="ARBA" id="ARBA00022725"/>
    </source>
</evidence>
<reference evidence="11" key="1">
    <citation type="submission" date="2020-04" db="EMBL/GenBank/DDBJ databases">
        <authorList>
            <person name="Liu X.-L."/>
        </authorList>
    </citation>
    <scope>NUCLEOTIDE SEQUENCE</scope>
</reference>
<proteinExistence type="evidence at transcript level"/>
<sequence>MIGQIAAYIDDYFTHPDYPSMSIAIVFLRMIKLWRPAKIYYLIPFFMSLIFLSQVVYVLISDQPLRYFLNIFQTGFFHLGLAKVAFYFYNHQKWLNIIYWLSDLERTQLQDPHLKPVVLRYIRYGRTLNAVIYPFCFIVFALNYGENYLMVAIQMESKGEIDPTYITFFWLWPTEPLKGKLIVYPYVTLQWFYAFGGVSYLMAFDGICVSVMMGLAGQIQVLHEMFRRALDTDVEEQQKRNLTNCYKRYIELVEKHETCNAIMSPVLFMYLLVASINMGMILYSLPSLEKSSMYTSMVLVSSLIVEAFYFFWHGHEVKYQSEIVSAAVYDCDWVEKSPEIRHLVYKMSATTNSVLIFRAGPFNEVTVITFIAIVKVTYSFYKLMTTTVTHS</sequence>
<evidence type="ECO:0000256" key="7">
    <source>
        <dbReference type="ARBA" id="ARBA00023136"/>
    </source>
</evidence>
<evidence type="ECO:0000256" key="9">
    <source>
        <dbReference type="ARBA" id="ARBA00023224"/>
    </source>
</evidence>
<dbReference type="EMBL" id="MT418911">
    <property type="protein sequence ID" value="QJI54822.1"/>
    <property type="molecule type" value="mRNA"/>
</dbReference>
<dbReference type="PANTHER" id="PTHR21137">
    <property type="entry name" value="ODORANT RECEPTOR"/>
    <property type="match status" value="1"/>
</dbReference>
<protein>
    <recommendedName>
        <fullName evidence="10">Odorant receptor</fullName>
    </recommendedName>
</protein>
<evidence type="ECO:0000256" key="4">
    <source>
        <dbReference type="ARBA" id="ARBA00022692"/>
    </source>
</evidence>
<dbReference type="GO" id="GO:0005886">
    <property type="term" value="C:plasma membrane"/>
    <property type="evidence" value="ECO:0007669"/>
    <property type="project" value="UniProtKB-SubCell"/>
</dbReference>
<feature type="transmembrane region" description="Helical" evidence="10">
    <location>
        <begin position="291"/>
        <end position="312"/>
    </location>
</feature>
<accession>A0A6M3YRX1</accession>
<evidence type="ECO:0000256" key="6">
    <source>
        <dbReference type="ARBA" id="ARBA00022989"/>
    </source>
</evidence>
<comment type="similarity">
    <text evidence="10">Belongs to the insect chemoreceptor superfamily. Heteromeric odorant receptor channel (TC 1.A.69) family.</text>
</comment>
<dbReference type="GO" id="GO:0007165">
    <property type="term" value="P:signal transduction"/>
    <property type="evidence" value="ECO:0007669"/>
    <property type="project" value="UniProtKB-KW"/>
</dbReference>
<comment type="caution">
    <text evidence="10">Lacks conserved residue(s) required for the propagation of feature annotation.</text>
</comment>
<keyword evidence="4 10" id="KW-0812">Transmembrane</keyword>
<dbReference type="Pfam" id="PF02949">
    <property type="entry name" value="7tm_6"/>
    <property type="match status" value="1"/>
</dbReference>
<keyword evidence="9 10" id="KW-0807">Transducer</keyword>
<evidence type="ECO:0000256" key="3">
    <source>
        <dbReference type="ARBA" id="ARBA00022606"/>
    </source>
</evidence>
<feature type="transmembrane region" description="Helical" evidence="10">
    <location>
        <begin position="39"/>
        <end position="61"/>
    </location>
</feature>
<dbReference type="GO" id="GO:0005549">
    <property type="term" value="F:odorant binding"/>
    <property type="evidence" value="ECO:0007669"/>
    <property type="project" value="InterPro"/>
</dbReference>
<organism evidence="11">
    <name type="scientific">Plutella xylostella</name>
    <name type="common">Diamondback moth</name>
    <name type="synonym">Plutella maculipennis</name>
    <dbReference type="NCBI Taxonomy" id="51655"/>
    <lineage>
        <taxon>Eukaryota</taxon>
        <taxon>Metazoa</taxon>
        <taxon>Ecdysozoa</taxon>
        <taxon>Arthropoda</taxon>
        <taxon>Hexapoda</taxon>
        <taxon>Insecta</taxon>
        <taxon>Pterygota</taxon>
        <taxon>Neoptera</taxon>
        <taxon>Endopterygota</taxon>
        <taxon>Lepidoptera</taxon>
        <taxon>Glossata</taxon>
        <taxon>Ditrysia</taxon>
        <taxon>Yponomeutoidea</taxon>
        <taxon>Plutellidae</taxon>
        <taxon>Plutella</taxon>
    </lineage>
</organism>
<dbReference type="AlphaFoldDB" id="A0A6M3YRX1"/>
<keyword evidence="5 10" id="KW-0552">Olfaction</keyword>
<feature type="transmembrane region" description="Helical" evidence="10">
    <location>
        <begin position="266"/>
        <end position="285"/>
    </location>
</feature>
<evidence type="ECO:0000256" key="1">
    <source>
        <dbReference type="ARBA" id="ARBA00004651"/>
    </source>
</evidence>
<dbReference type="GO" id="GO:0004984">
    <property type="term" value="F:olfactory receptor activity"/>
    <property type="evidence" value="ECO:0007669"/>
    <property type="project" value="InterPro"/>
</dbReference>
<name>A0A6M3YRX1_PLUXY</name>
<comment type="subcellular location">
    <subcellularLocation>
        <location evidence="1 10">Cell membrane</location>
        <topology evidence="1 10">Multi-pass membrane protein</topology>
    </subcellularLocation>
</comment>
<keyword evidence="3 10" id="KW-0716">Sensory transduction</keyword>